<organism evidence="1 2">
    <name type="scientific">Streptomyces flaveus</name>
    <dbReference type="NCBI Taxonomy" id="66370"/>
    <lineage>
        <taxon>Bacteria</taxon>
        <taxon>Bacillati</taxon>
        <taxon>Actinomycetota</taxon>
        <taxon>Actinomycetes</taxon>
        <taxon>Kitasatosporales</taxon>
        <taxon>Streptomycetaceae</taxon>
        <taxon>Streptomyces</taxon>
        <taxon>Streptomyces aurantiacus group</taxon>
    </lineage>
</organism>
<evidence type="ECO:0000313" key="1">
    <source>
        <dbReference type="EMBL" id="GGK72974.1"/>
    </source>
</evidence>
<keyword evidence="2" id="KW-1185">Reference proteome</keyword>
<reference evidence="1" key="1">
    <citation type="journal article" date="2014" name="Int. J. Syst. Evol. Microbiol.">
        <title>Complete genome sequence of Corynebacterium casei LMG S-19264T (=DSM 44701T), isolated from a smear-ripened cheese.</title>
        <authorList>
            <consortium name="US DOE Joint Genome Institute (JGI-PGF)"/>
            <person name="Walter F."/>
            <person name="Albersmeier A."/>
            <person name="Kalinowski J."/>
            <person name="Ruckert C."/>
        </authorList>
    </citation>
    <scope>NUCLEOTIDE SEQUENCE</scope>
    <source>
        <strain evidence="1">JCM 3035</strain>
    </source>
</reference>
<dbReference type="AlphaFoldDB" id="A0A917VGG6"/>
<protein>
    <submittedName>
        <fullName evidence="1">Uncharacterized protein</fullName>
    </submittedName>
</protein>
<gene>
    <name evidence="1" type="ORF">GCM10010094_37520</name>
</gene>
<evidence type="ECO:0000313" key="2">
    <source>
        <dbReference type="Proteomes" id="UP000637788"/>
    </source>
</evidence>
<dbReference type="EMBL" id="BMPQ01000008">
    <property type="protein sequence ID" value="GGK72974.1"/>
    <property type="molecule type" value="Genomic_DNA"/>
</dbReference>
<dbReference type="Proteomes" id="UP000637788">
    <property type="component" value="Unassembled WGS sequence"/>
</dbReference>
<comment type="caution">
    <text evidence="1">The sequence shown here is derived from an EMBL/GenBank/DDBJ whole genome shotgun (WGS) entry which is preliminary data.</text>
</comment>
<reference evidence="1" key="2">
    <citation type="submission" date="2020-09" db="EMBL/GenBank/DDBJ databases">
        <authorList>
            <person name="Sun Q."/>
            <person name="Ohkuma M."/>
        </authorList>
    </citation>
    <scope>NUCLEOTIDE SEQUENCE</scope>
    <source>
        <strain evidence="1">JCM 3035</strain>
    </source>
</reference>
<dbReference type="RefSeq" id="WP_189323023.1">
    <property type="nucleotide sequence ID" value="NZ_BMPQ01000008.1"/>
</dbReference>
<accession>A0A917VGG6</accession>
<name>A0A917VGG6_9ACTN</name>
<proteinExistence type="predicted"/>
<sequence length="57" mass="6165">MNRSAPTKPVVIDGEEIKRCPGCSCLVIWEDTTARCVHCQTPLAANQPEVAREVSGP</sequence>